<dbReference type="EMBL" id="BQNB010013310">
    <property type="protein sequence ID" value="GJT14410.1"/>
    <property type="molecule type" value="Genomic_DNA"/>
</dbReference>
<feature type="non-terminal residue" evidence="1">
    <location>
        <position position="1"/>
    </location>
</feature>
<proteinExistence type="predicted"/>
<evidence type="ECO:0000313" key="1">
    <source>
        <dbReference type="EMBL" id="GJT14410.1"/>
    </source>
</evidence>
<keyword evidence="2" id="KW-1185">Reference proteome</keyword>
<name>A0ABQ5BHU7_9ASTR</name>
<dbReference type="Proteomes" id="UP001151760">
    <property type="component" value="Unassembled WGS sequence"/>
</dbReference>
<reference evidence="1" key="2">
    <citation type="submission" date="2022-01" db="EMBL/GenBank/DDBJ databases">
        <authorList>
            <person name="Yamashiro T."/>
            <person name="Shiraishi A."/>
            <person name="Satake H."/>
            <person name="Nakayama K."/>
        </authorList>
    </citation>
    <scope>NUCLEOTIDE SEQUENCE</scope>
</reference>
<comment type="caution">
    <text evidence="1">The sequence shown here is derived from an EMBL/GenBank/DDBJ whole genome shotgun (WGS) entry which is preliminary data.</text>
</comment>
<sequence length="32" mass="3407">VELKMGLVVSSVNATSLSKELCLIESVAKMVK</sequence>
<evidence type="ECO:0000313" key="2">
    <source>
        <dbReference type="Proteomes" id="UP001151760"/>
    </source>
</evidence>
<accession>A0ABQ5BHU7</accession>
<gene>
    <name evidence="1" type="ORF">Tco_0861452</name>
</gene>
<organism evidence="1 2">
    <name type="scientific">Tanacetum coccineum</name>
    <dbReference type="NCBI Taxonomy" id="301880"/>
    <lineage>
        <taxon>Eukaryota</taxon>
        <taxon>Viridiplantae</taxon>
        <taxon>Streptophyta</taxon>
        <taxon>Embryophyta</taxon>
        <taxon>Tracheophyta</taxon>
        <taxon>Spermatophyta</taxon>
        <taxon>Magnoliopsida</taxon>
        <taxon>eudicotyledons</taxon>
        <taxon>Gunneridae</taxon>
        <taxon>Pentapetalae</taxon>
        <taxon>asterids</taxon>
        <taxon>campanulids</taxon>
        <taxon>Asterales</taxon>
        <taxon>Asteraceae</taxon>
        <taxon>Asteroideae</taxon>
        <taxon>Anthemideae</taxon>
        <taxon>Anthemidinae</taxon>
        <taxon>Tanacetum</taxon>
    </lineage>
</organism>
<protein>
    <submittedName>
        <fullName evidence="1">Uncharacterized protein</fullName>
    </submittedName>
</protein>
<reference evidence="1" key="1">
    <citation type="journal article" date="2022" name="Int. J. Mol. Sci.">
        <title>Draft Genome of Tanacetum Coccineum: Genomic Comparison of Closely Related Tanacetum-Family Plants.</title>
        <authorList>
            <person name="Yamashiro T."/>
            <person name="Shiraishi A."/>
            <person name="Nakayama K."/>
            <person name="Satake H."/>
        </authorList>
    </citation>
    <scope>NUCLEOTIDE SEQUENCE</scope>
</reference>